<dbReference type="Gene3D" id="3.40.50.300">
    <property type="entry name" value="P-loop containing nucleotide triphosphate hydrolases"/>
    <property type="match status" value="1"/>
</dbReference>
<keyword evidence="4" id="KW-0227">DNA damage</keyword>
<organism evidence="8 9">
    <name type="scientific">Polistes dominula</name>
    <name type="common">European paper wasp</name>
    <name type="synonym">Vespa dominula</name>
    <dbReference type="NCBI Taxonomy" id="743375"/>
    <lineage>
        <taxon>Eukaryota</taxon>
        <taxon>Metazoa</taxon>
        <taxon>Ecdysozoa</taxon>
        <taxon>Arthropoda</taxon>
        <taxon>Hexapoda</taxon>
        <taxon>Insecta</taxon>
        <taxon>Pterygota</taxon>
        <taxon>Neoptera</taxon>
        <taxon>Endopterygota</taxon>
        <taxon>Hymenoptera</taxon>
        <taxon>Apocrita</taxon>
        <taxon>Aculeata</taxon>
        <taxon>Vespoidea</taxon>
        <taxon>Vespidae</taxon>
        <taxon>Polistinae</taxon>
        <taxon>Polistini</taxon>
        <taxon>Polistes</taxon>
    </lineage>
</organism>
<keyword evidence="7" id="KW-0131">Cell cycle</keyword>
<evidence type="ECO:0000256" key="5">
    <source>
        <dbReference type="ARBA" id="ARBA00022840"/>
    </source>
</evidence>
<comment type="similarity">
    <text evidence="2">Belongs to the rad17/RAD24 family.</text>
</comment>
<dbReference type="SUPFAM" id="SSF52540">
    <property type="entry name" value="P-loop containing nucleoside triphosphate hydrolases"/>
    <property type="match status" value="1"/>
</dbReference>
<dbReference type="GeneID" id="107063649"/>
<dbReference type="PANTHER" id="PTHR12172:SF0">
    <property type="entry name" value="CELL CYCLE CHECKPOINT PROTEIN RAD17"/>
    <property type="match status" value="1"/>
</dbReference>
<accession>A0ABM1HSX8</accession>
<evidence type="ECO:0000313" key="9">
    <source>
        <dbReference type="RefSeq" id="XP_015171065.1"/>
    </source>
</evidence>
<dbReference type="PANTHER" id="PTHR12172">
    <property type="entry name" value="CELL CYCLE CHECKPOINT PROTEIN RAD17"/>
    <property type="match status" value="1"/>
</dbReference>
<dbReference type="Proteomes" id="UP000694924">
    <property type="component" value="Unplaced"/>
</dbReference>
<evidence type="ECO:0000256" key="4">
    <source>
        <dbReference type="ARBA" id="ARBA00022763"/>
    </source>
</evidence>
<keyword evidence="5" id="KW-0067">ATP-binding</keyword>
<evidence type="ECO:0000256" key="3">
    <source>
        <dbReference type="ARBA" id="ARBA00022741"/>
    </source>
</evidence>
<dbReference type="InterPro" id="IPR027417">
    <property type="entry name" value="P-loop_NTPase"/>
</dbReference>
<comment type="subcellular location">
    <subcellularLocation>
        <location evidence="1">Nucleus</location>
    </subcellularLocation>
</comment>
<keyword evidence="8" id="KW-1185">Reference proteome</keyword>
<proteinExistence type="inferred from homology"/>
<dbReference type="RefSeq" id="XP_015171065.1">
    <property type="nucleotide sequence ID" value="XM_015315579.1"/>
</dbReference>
<gene>
    <name evidence="9" type="primary">LOC107063649</name>
</gene>
<dbReference type="InterPro" id="IPR004582">
    <property type="entry name" value="Checkpoint_prot_Rad17_Rad24"/>
</dbReference>
<evidence type="ECO:0000256" key="1">
    <source>
        <dbReference type="ARBA" id="ARBA00004123"/>
    </source>
</evidence>
<reference evidence="9" key="1">
    <citation type="submission" date="2025-08" db="UniProtKB">
        <authorList>
            <consortium name="RefSeq"/>
        </authorList>
    </citation>
    <scope>IDENTIFICATION</scope>
    <source>
        <tissue evidence="9">Whole body</tissue>
    </source>
</reference>
<sequence>MSNKKLNNGWLVPSFDCDTTNEKSIKKRNYSQRSNDHIEILHNISNKRKNIYNISTLLSNCEPKTQAELVISRQKKQEILNWLENKAHRGQPTVLVISGPSGCGKTISIKLLAKECDYEVTEWINSIDQLMDENNRIITQSDKFVDFMVRATRYNSVLTNYSKRLLLVKDFPNIYYENKESFHSMLEKYFELGRDPIVFVCTDTEGNSKLLHTLFVPHIREKFDINFISINPVTQVAMKNMLKRVSPILNSKAANMLHITQEHIDEILSNSIGDARNTLLNIIFISLKVSKELMKNECTNRSESLGLLHGIGRVINPKRIQEENSWKFVHNPDEIAEYFQSQSTTFLYFLHENYMNTIRLIEESDISANVLSLGDVLNTEWRDFNLSKLSLSLCIRGIMVANESPISGWNPIRKPQFDKNSTGNSLNDAETKWYKSLIDKDKDKDKNTTVTSDVEMDEISD</sequence>
<evidence type="ECO:0000313" key="8">
    <source>
        <dbReference type="Proteomes" id="UP000694924"/>
    </source>
</evidence>
<evidence type="ECO:0000256" key="7">
    <source>
        <dbReference type="ARBA" id="ARBA00023306"/>
    </source>
</evidence>
<keyword evidence="3" id="KW-0547">Nucleotide-binding</keyword>
<protein>
    <submittedName>
        <fullName evidence="9">Cell cycle checkpoint protein RAD17</fullName>
    </submittedName>
</protein>
<evidence type="ECO:0000256" key="2">
    <source>
        <dbReference type="ARBA" id="ARBA00006168"/>
    </source>
</evidence>
<name>A0ABM1HSX8_POLDO</name>
<keyword evidence="6" id="KW-0539">Nucleus</keyword>
<evidence type="ECO:0000256" key="6">
    <source>
        <dbReference type="ARBA" id="ARBA00023242"/>
    </source>
</evidence>
<dbReference type="Pfam" id="PF03215">
    <property type="entry name" value="Rad17"/>
    <property type="match status" value="1"/>
</dbReference>